<evidence type="ECO:0000256" key="7">
    <source>
        <dbReference type="ARBA" id="ARBA00023242"/>
    </source>
</evidence>
<dbReference type="Pfam" id="PF16174">
    <property type="entry name" value="IHABP4_N"/>
    <property type="match status" value="1"/>
</dbReference>
<comment type="caution">
    <text evidence="11">The sequence shown here is derived from an EMBL/GenBank/DDBJ whole genome shotgun (WGS) entry which is preliminary data.</text>
</comment>
<feature type="compositionally biased region" description="Gly residues" evidence="9">
    <location>
        <begin position="273"/>
        <end position="285"/>
    </location>
</feature>
<dbReference type="OrthoDB" id="6022699at2759"/>
<keyword evidence="12" id="KW-1185">Reference proteome</keyword>
<dbReference type="Proteomes" id="UP000824540">
    <property type="component" value="Unassembled WGS sequence"/>
</dbReference>
<dbReference type="GO" id="GO:0016607">
    <property type="term" value="C:nuclear speck"/>
    <property type="evidence" value="ECO:0007669"/>
    <property type="project" value="UniProtKB-SubCell"/>
</dbReference>
<feature type="region of interest" description="Disordered" evidence="9">
    <location>
        <begin position="152"/>
        <end position="190"/>
    </location>
</feature>
<keyword evidence="7" id="KW-0539">Nucleus</keyword>
<dbReference type="EMBL" id="JAFBMS010000140">
    <property type="protein sequence ID" value="KAG9334753.1"/>
    <property type="molecule type" value="Genomic_DNA"/>
</dbReference>
<keyword evidence="5" id="KW-0963">Cytoplasm</keyword>
<dbReference type="AlphaFoldDB" id="A0A8T2N3I8"/>
<dbReference type="InterPro" id="IPR006861">
    <property type="entry name" value="HABP4_PAIRBP1-bd"/>
</dbReference>
<evidence type="ECO:0000256" key="9">
    <source>
        <dbReference type="SAM" id="MobiDB-lite"/>
    </source>
</evidence>
<dbReference type="GO" id="GO:0033120">
    <property type="term" value="P:positive regulation of RNA splicing"/>
    <property type="evidence" value="ECO:0007669"/>
    <property type="project" value="TreeGrafter"/>
</dbReference>
<evidence type="ECO:0000259" key="10">
    <source>
        <dbReference type="SMART" id="SM01233"/>
    </source>
</evidence>
<organism evidence="11 12">
    <name type="scientific">Albula glossodonta</name>
    <name type="common">roundjaw bonefish</name>
    <dbReference type="NCBI Taxonomy" id="121402"/>
    <lineage>
        <taxon>Eukaryota</taxon>
        <taxon>Metazoa</taxon>
        <taxon>Chordata</taxon>
        <taxon>Craniata</taxon>
        <taxon>Vertebrata</taxon>
        <taxon>Euteleostomi</taxon>
        <taxon>Actinopterygii</taxon>
        <taxon>Neopterygii</taxon>
        <taxon>Teleostei</taxon>
        <taxon>Albuliformes</taxon>
        <taxon>Albulidae</taxon>
        <taxon>Albula</taxon>
    </lineage>
</organism>
<dbReference type="Pfam" id="PF04774">
    <property type="entry name" value="HABP4_PAI-RBP1"/>
    <property type="match status" value="1"/>
</dbReference>
<feature type="non-terminal residue" evidence="11">
    <location>
        <position position="299"/>
    </location>
</feature>
<name>A0A8T2N3I8_9TELE</name>
<dbReference type="GO" id="GO:0015030">
    <property type="term" value="C:Cajal body"/>
    <property type="evidence" value="ECO:0007669"/>
    <property type="project" value="UniProtKB-SubCell"/>
</dbReference>
<evidence type="ECO:0000256" key="2">
    <source>
        <dbReference type="ARBA" id="ARBA00004324"/>
    </source>
</evidence>
<evidence type="ECO:0000313" key="11">
    <source>
        <dbReference type="EMBL" id="KAG9334753.1"/>
    </source>
</evidence>
<comment type="subcellular location">
    <subcellularLocation>
        <location evidence="1">Cytoplasm</location>
        <location evidence="1">Stress granule</location>
    </subcellularLocation>
    <subcellularLocation>
        <location evidence="2">Nucleus speckle</location>
    </subcellularLocation>
    <subcellularLocation>
        <location evidence="3">Nucleus</location>
        <location evidence="3">Cajal body</location>
    </subcellularLocation>
    <subcellularLocation>
        <location evidence="4">Nucleus</location>
        <location evidence="4">Nucleolus</location>
    </subcellularLocation>
</comment>
<accession>A0A8T2N3I8</accession>
<evidence type="ECO:0000256" key="5">
    <source>
        <dbReference type="ARBA" id="ARBA00022490"/>
    </source>
</evidence>
<protein>
    <recommendedName>
        <fullName evidence="10">Hyaluronan/mRNA-binding protein domain-containing protein</fullName>
    </recommendedName>
</protein>
<dbReference type="GO" id="GO:0003723">
    <property type="term" value="F:RNA binding"/>
    <property type="evidence" value="ECO:0007669"/>
    <property type="project" value="InterPro"/>
</dbReference>
<dbReference type="InterPro" id="IPR032381">
    <property type="entry name" value="IHABP4_N"/>
</dbReference>
<dbReference type="PANTHER" id="PTHR12299:SF30">
    <property type="entry name" value="INTRACELLULAR HYALURONAN-BINDING PROTEIN 4"/>
    <property type="match status" value="1"/>
</dbReference>
<dbReference type="GO" id="GO:0005730">
    <property type="term" value="C:nucleolus"/>
    <property type="evidence" value="ECO:0007669"/>
    <property type="project" value="UniProtKB-SubCell"/>
</dbReference>
<evidence type="ECO:0000256" key="1">
    <source>
        <dbReference type="ARBA" id="ARBA00004210"/>
    </source>
</evidence>
<dbReference type="SMART" id="SM01233">
    <property type="entry name" value="HABP4_PAI-RBP1"/>
    <property type="match status" value="1"/>
</dbReference>
<gene>
    <name evidence="11" type="ORF">JZ751_006590</name>
</gene>
<proteinExistence type="inferred from homology"/>
<evidence type="ECO:0000256" key="4">
    <source>
        <dbReference type="ARBA" id="ARBA00004604"/>
    </source>
</evidence>
<feature type="compositionally biased region" description="Basic residues" evidence="9">
    <location>
        <begin position="36"/>
        <end position="54"/>
    </location>
</feature>
<sequence length="299" mass="33406">MQQDSFGCAVMNRFDRLLDDEADPFDILREAELEKQKKKKKAELKKGSTAKHGKKESQKDRKVPNVGDGGVGHIRNAAVAGRRRPPRGGHVQNENSCAVEPERDERRVVFRERRPNQMEAPPQYSVEAYQDRWNKGGRGRGWGRGIVEGWYPRNTDSFVQNPRKEFDQSGGTDQSVADGEAEVEAEPPGAAEMSLDEWKALLEQSRPKQELKLRKPDTRVPSKALVIHQSKHLEVQGEGLSEEEDGHFFRRPANDITASLVFNFGSLPRPSRGGRGGRGGRGRGGPTSQPERVPVQAEV</sequence>
<reference evidence="11" key="1">
    <citation type="thesis" date="2021" institute="BYU ScholarsArchive" country="Provo, UT, USA">
        <title>Applications of and Algorithms for Genome Assembly and Genomic Analyses with an Emphasis on Marine Teleosts.</title>
        <authorList>
            <person name="Pickett B.D."/>
        </authorList>
    </citation>
    <scope>NUCLEOTIDE SEQUENCE</scope>
    <source>
        <strain evidence="11">HI-2016</strain>
    </source>
</reference>
<evidence type="ECO:0000256" key="8">
    <source>
        <dbReference type="ARBA" id="ARBA00035118"/>
    </source>
</evidence>
<feature type="region of interest" description="Disordered" evidence="9">
    <location>
        <begin position="34"/>
        <end position="138"/>
    </location>
</feature>
<feature type="region of interest" description="Disordered" evidence="9">
    <location>
        <begin position="264"/>
        <end position="299"/>
    </location>
</feature>
<dbReference type="InterPro" id="IPR039764">
    <property type="entry name" value="HABP4/SERBP1-like"/>
</dbReference>
<dbReference type="GO" id="GO:0045948">
    <property type="term" value="P:positive regulation of translational initiation"/>
    <property type="evidence" value="ECO:0007669"/>
    <property type="project" value="TreeGrafter"/>
</dbReference>
<keyword evidence="6" id="KW-0810">Translation regulation</keyword>
<dbReference type="GO" id="GO:0010494">
    <property type="term" value="C:cytoplasmic stress granule"/>
    <property type="evidence" value="ECO:0007669"/>
    <property type="project" value="UniProtKB-SubCell"/>
</dbReference>
<evidence type="ECO:0000313" key="12">
    <source>
        <dbReference type="Proteomes" id="UP000824540"/>
    </source>
</evidence>
<feature type="compositionally biased region" description="Basic and acidic residues" evidence="9">
    <location>
        <begin position="100"/>
        <end position="116"/>
    </location>
</feature>
<comment type="similarity">
    <text evidence="8">Belongs to the SERBP1-HABP4 family.</text>
</comment>
<dbReference type="PANTHER" id="PTHR12299">
    <property type="entry name" value="HYALURONIC ACID-BINDING PROTEIN 4"/>
    <property type="match status" value="1"/>
</dbReference>
<evidence type="ECO:0000256" key="6">
    <source>
        <dbReference type="ARBA" id="ARBA00022845"/>
    </source>
</evidence>
<feature type="domain" description="Hyaluronan/mRNA-binding protein" evidence="10">
    <location>
        <begin position="162"/>
        <end position="219"/>
    </location>
</feature>
<evidence type="ECO:0000256" key="3">
    <source>
        <dbReference type="ARBA" id="ARBA00004408"/>
    </source>
</evidence>